<protein>
    <submittedName>
        <fullName evidence="2">Uncharacterized protein</fullName>
    </submittedName>
</protein>
<feature type="region of interest" description="Disordered" evidence="1">
    <location>
        <begin position="398"/>
        <end position="433"/>
    </location>
</feature>
<comment type="caution">
    <text evidence="2">The sequence shown here is derived from an EMBL/GenBank/DDBJ whole genome shotgun (WGS) entry which is preliminary data.</text>
</comment>
<feature type="compositionally biased region" description="Polar residues" evidence="1">
    <location>
        <begin position="544"/>
        <end position="557"/>
    </location>
</feature>
<feature type="region of interest" description="Disordered" evidence="1">
    <location>
        <begin position="1"/>
        <end position="29"/>
    </location>
</feature>
<evidence type="ECO:0000313" key="2">
    <source>
        <dbReference type="EMBL" id="TNN73863.1"/>
    </source>
</evidence>
<keyword evidence="3" id="KW-1185">Reference proteome</keyword>
<reference evidence="2 3" key="1">
    <citation type="submission" date="2019-03" db="EMBL/GenBank/DDBJ databases">
        <title>First draft genome of Liparis tanakae, snailfish: a comprehensive survey of snailfish specific genes.</title>
        <authorList>
            <person name="Kim W."/>
            <person name="Song I."/>
            <person name="Jeong J.-H."/>
            <person name="Kim D."/>
            <person name="Kim S."/>
            <person name="Ryu S."/>
            <person name="Song J.Y."/>
            <person name="Lee S.K."/>
        </authorList>
    </citation>
    <scope>NUCLEOTIDE SEQUENCE [LARGE SCALE GENOMIC DNA]</scope>
    <source>
        <tissue evidence="2">Muscle</tissue>
    </source>
</reference>
<proteinExistence type="predicted"/>
<dbReference type="OrthoDB" id="8899035at2759"/>
<sequence>MTLRRPAAHLQRAPNRRRSGDESYWGSLTPEGEVLARVSRPQRAPRPQSAIEGGRQLDGWLEHLQRIESELLRAPVHDQAPTFSNWTRSTPAVDKEPAGPAWRQPETASYCGASSSCGSTSLCESSLGSQDSLQTGYFPPPERKGSWERARVTQAPRKEQAQLSNLAPVKIGWLPIQRRVMVVGDACNQRQSLDHAAGQVKLKQAITPTFQMARATVTRHRVSVEHIESHCDSARDKKSRHALALPAAASIANGAASSMRRVPDKKSSPANEGNRPGAFQALRRAWNTNRVSAFPGGRQSKELPTGTSSVPNRSFQTPSAVPFQHATFADPRAPLRGTSSTDTNRSHAPLHRTGGVQPLRATAPLCGTNSSSQPPHVQTHSAVTTLIPQNKASFSSITISSRKVSRSASLPGDDAFGRSGESPSPTMEPNSRMVTVQRKATIVKVTEQRMVSSPSLSHRKVVTPPDGHALDGHALDGHALDTVVHRRKATIIKVTEHRESWSPRHPGYRHSYTEGAEQHSGTWGQGQHSPPSAAPSHPHRDSTQRPNSTGATHTSSLDAVEKNDARHTSTLSLVMSGHPAVAEPAPSEGSRQTLERPRRPLSCYGNMFGHTDPSGETAAQPAARKLSFGLPQGADINPTNSNSLVGRQTAGGEAGQPAGDPLWPNGGQWERLPPQRAPRRSASCLTLITNPDPTLDLSEEEVLALNAAAIIANIKLQRQGSKKKTPNSRSEKDSAAPPHGNTETVGSDSQKEQQLSDRRQMKMTTCLRIAQQTDGVNRALGRS</sequence>
<gene>
    <name evidence="2" type="ORF">EYF80_015880</name>
</gene>
<feature type="compositionally biased region" description="Polar residues" evidence="1">
    <location>
        <begin position="398"/>
        <end position="408"/>
    </location>
</feature>
<feature type="compositionally biased region" description="Basic and acidic residues" evidence="1">
    <location>
        <begin position="749"/>
        <end position="760"/>
    </location>
</feature>
<accession>A0A4Z2I9S0</accession>
<dbReference type="AlphaFoldDB" id="A0A4Z2I9S0"/>
<feature type="compositionally biased region" description="Polar residues" evidence="1">
    <location>
        <begin position="421"/>
        <end position="433"/>
    </location>
</feature>
<feature type="region of interest" description="Disordered" evidence="1">
    <location>
        <begin position="292"/>
        <end position="355"/>
    </location>
</feature>
<feature type="region of interest" description="Disordered" evidence="1">
    <location>
        <begin position="718"/>
        <end position="783"/>
    </location>
</feature>
<feature type="compositionally biased region" description="Polar residues" evidence="1">
    <location>
        <begin position="637"/>
        <end position="646"/>
    </location>
</feature>
<name>A0A4Z2I9S0_9TELE</name>
<feature type="region of interest" description="Disordered" evidence="1">
    <location>
        <begin position="495"/>
        <end position="562"/>
    </location>
</feature>
<feature type="region of interest" description="Disordered" evidence="1">
    <location>
        <begin position="254"/>
        <end position="277"/>
    </location>
</feature>
<feature type="region of interest" description="Disordered" evidence="1">
    <location>
        <begin position="82"/>
        <end position="106"/>
    </location>
</feature>
<feature type="compositionally biased region" description="Polar residues" evidence="1">
    <location>
        <begin position="305"/>
        <end position="319"/>
    </location>
</feature>
<feature type="region of interest" description="Disordered" evidence="1">
    <location>
        <begin position="629"/>
        <end position="678"/>
    </location>
</feature>
<evidence type="ECO:0000256" key="1">
    <source>
        <dbReference type="SAM" id="MobiDB-lite"/>
    </source>
</evidence>
<organism evidence="2 3">
    <name type="scientific">Liparis tanakae</name>
    <name type="common">Tanaka's snailfish</name>
    <dbReference type="NCBI Taxonomy" id="230148"/>
    <lineage>
        <taxon>Eukaryota</taxon>
        <taxon>Metazoa</taxon>
        <taxon>Chordata</taxon>
        <taxon>Craniata</taxon>
        <taxon>Vertebrata</taxon>
        <taxon>Euteleostomi</taxon>
        <taxon>Actinopterygii</taxon>
        <taxon>Neopterygii</taxon>
        <taxon>Teleostei</taxon>
        <taxon>Neoteleostei</taxon>
        <taxon>Acanthomorphata</taxon>
        <taxon>Eupercaria</taxon>
        <taxon>Perciformes</taxon>
        <taxon>Cottioidei</taxon>
        <taxon>Cottales</taxon>
        <taxon>Liparidae</taxon>
        <taxon>Liparis</taxon>
    </lineage>
</organism>
<dbReference type="EMBL" id="SRLO01000120">
    <property type="protein sequence ID" value="TNN73863.1"/>
    <property type="molecule type" value="Genomic_DNA"/>
</dbReference>
<feature type="region of interest" description="Disordered" evidence="1">
    <location>
        <begin position="449"/>
        <end position="470"/>
    </location>
</feature>
<evidence type="ECO:0000313" key="3">
    <source>
        <dbReference type="Proteomes" id="UP000314294"/>
    </source>
</evidence>
<dbReference type="Proteomes" id="UP000314294">
    <property type="component" value="Unassembled WGS sequence"/>
</dbReference>